<dbReference type="InterPro" id="IPR000262">
    <property type="entry name" value="FMN-dep_DH"/>
</dbReference>
<dbReference type="CDD" id="cd02809">
    <property type="entry name" value="alpha_hydroxyacid_oxid_FMN"/>
    <property type="match status" value="1"/>
</dbReference>
<evidence type="ECO:0000256" key="4">
    <source>
        <dbReference type="ARBA" id="ARBA00023002"/>
    </source>
</evidence>
<dbReference type="InterPro" id="IPR013785">
    <property type="entry name" value="Aldolase_TIM"/>
</dbReference>
<comment type="similarity">
    <text evidence="5">Belongs to the FMN-dependent alpha-hydroxy acid dehydrogenase family.</text>
</comment>
<dbReference type="InterPro" id="IPR037396">
    <property type="entry name" value="FMN_HAD"/>
</dbReference>
<protein>
    <submittedName>
        <fullName evidence="10">Alpha-hydroxy-acid oxidizing enzyme</fullName>
    </submittedName>
</protein>
<feature type="domain" description="FMN hydroxy acid dehydrogenase" evidence="9">
    <location>
        <begin position="26"/>
        <end position="408"/>
    </location>
</feature>
<dbReference type="PROSITE" id="PS00557">
    <property type="entry name" value="FMN_HYDROXY_ACID_DH_1"/>
    <property type="match status" value="1"/>
</dbReference>
<feature type="binding site" evidence="7">
    <location>
        <position position="134"/>
    </location>
    <ligand>
        <name>FMN</name>
        <dbReference type="ChEBI" id="CHEBI:58210"/>
    </ligand>
</feature>
<dbReference type="OrthoDB" id="9770452at2"/>
<evidence type="ECO:0000256" key="8">
    <source>
        <dbReference type="SAM" id="MobiDB-lite"/>
    </source>
</evidence>
<sequence>MTDTTSPVSLPVPVATEQSGSQRQNRRLNRILCLDDFEPAARKRLPRPLFGYIAGASETNSSLADNRLAFSEYGFRPRVLTDVSRRSQVTELFGIEYASPFGIAPMGISALMAYRGDIVLASAAREANIPMIMSGSSLIPLEKISTVAPNSWFQAYLPGEPERINALLDRVAAAGFKTLVLTVDVATLPSRENNVRTGFSTPLRPSARLLWEGASHPSWLLGTFVKTIVRHGIPHFENSYATRGAPIVSRSLTRDFGKRDHLNWRHLEQIRQRWKGRLIVKGIMRVDDAAQAAATGVDGVIVSNHGGRQLDYTASPLRVLSGIVEAVGHSTVVMIDGGIRRGTDVMKALALGAKFVFIGRPFLYAAGIGGQTGVAKAIDLLSKEIHQDMALLGVNTLGEITPDLLIRI</sequence>
<dbReference type="GO" id="GO:0005886">
    <property type="term" value="C:plasma membrane"/>
    <property type="evidence" value="ECO:0007669"/>
    <property type="project" value="TreeGrafter"/>
</dbReference>
<accession>A0A2P7BNT2</accession>
<feature type="binding site" evidence="7">
    <location>
        <position position="154"/>
    </location>
    <ligand>
        <name>FMN</name>
        <dbReference type="ChEBI" id="CHEBI:58210"/>
    </ligand>
</feature>
<feature type="binding site" evidence="7">
    <location>
        <position position="305"/>
    </location>
    <ligand>
        <name>glyoxylate</name>
        <dbReference type="ChEBI" id="CHEBI:36655"/>
    </ligand>
</feature>
<dbReference type="RefSeq" id="WP_106711802.1">
    <property type="nucleotide sequence ID" value="NZ_PGGO01000010.1"/>
</dbReference>
<feature type="region of interest" description="Disordered" evidence="8">
    <location>
        <begin position="1"/>
        <end position="23"/>
    </location>
</feature>
<evidence type="ECO:0000256" key="2">
    <source>
        <dbReference type="ARBA" id="ARBA00022630"/>
    </source>
</evidence>
<evidence type="ECO:0000259" key="9">
    <source>
        <dbReference type="PROSITE" id="PS51349"/>
    </source>
</evidence>
<evidence type="ECO:0000256" key="3">
    <source>
        <dbReference type="ARBA" id="ARBA00022643"/>
    </source>
</evidence>
<feature type="binding site" evidence="7">
    <location>
        <begin position="336"/>
        <end position="340"/>
    </location>
    <ligand>
        <name>FMN</name>
        <dbReference type="ChEBI" id="CHEBI:58210"/>
    </ligand>
</feature>
<dbReference type="InterPro" id="IPR012133">
    <property type="entry name" value="Alpha-hydoxy_acid_DH_FMN"/>
</dbReference>
<dbReference type="AlphaFoldDB" id="A0A2P7BNT2"/>
<evidence type="ECO:0000256" key="6">
    <source>
        <dbReference type="PIRSR" id="PIRSR000138-1"/>
    </source>
</evidence>
<keyword evidence="2 7" id="KW-0285">Flavoprotein</keyword>
<keyword evidence="3 7" id="KW-0288">FMN</keyword>
<feature type="binding site" evidence="7">
    <location>
        <position position="303"/>
    </location>
    <ligand>
        <name>FMN</name>
        <dbReference type="ChEBI" id="CHEBI:58210"/>
    </ligand>
</feature>
<proteinExistence type="inferred from homology"/>
<name>A0A2P7BNT2_9HYPH</name>
<dbReference type="EMBL" id="PGGO01000010">
    <property type="protein sequence ID" value="PSH68112.1"/>
    <property type="molecule type" value="Genomic_DNA"/>
</dbReference>
<keyword evidence="4" id="KW-0560">Oxidoreductase</keyword>
<feature type="binding site" evidence="7">
    <location>
        <position position="156"/>
    </location>
    <ligand>
        <name>glyoxylate</name>
        <dbReference type="ChEBI" id="CHEBI:36655"/>
    </ligand>
</feature>
<evidence type="ECO:0000313" key="11">
    <source>
        <dbReference type="Proteomes" id="UP000241444"/>
    </source>
</evidence>
<feature type="binding site" evidence="7">
    <location>
        <begin position="105"/>
        <end position="107"/>
    </location>
    <ligand>
        <name>FMN</name>
        <dbReference type="ChEBI" id="CHEBI:58210"/>
    </ligand>
</feature>
<feature type="binding site" evidence="7">
    <location>
        <position position="52"/>
    </location>
    <ligand>
        <name>glyoxylate</name>
        <dbReference type="ChEBI" id="CHEBI:36655"/>
    </ligand>
</feature>
<dbReference type="PANTHER" id="PTHR10578">
    <property type="entry name" value="S -2-HYDROXY-ACID OXIDASE-RELATED"/>
    <property type="match status" value="1"/>
</dbReference>
<feature type="binding site" evidence="7">
    <location>
        <begin position="359"/>
        <end position="360"/>
    </location>
    <ligand>
        <name>FMN</name>
        <dbReference type="ChEBI" id="CHEBI:58210"/>
    </ligand>
</feature>
<reference evidence="11" key="1">
    <citation type="submission" date="2017-11" db="EMBL/GenBank/DDBJ databases">
        <authorList>
            <person name="Kuznetsova I."/>
            <person name="Sazanova A."/>
            <person name="Chirak E."/>
            <person name="Safronova V."/>
            <person name="Willems A."/>
        </authorList>
    </citation>
    <scope>NUCLEOTIDE SEQUENCE [LARGE SCALE GENOMIC DNA]</scope>
    <source>
        <strain evidence="11">STM 196</strain>
    </source>
</reference>
<evidence type="ECO:0000313" key="10">
    <source>
        <dbReference type="EMBL" id="PSH68112.1"/>
    </source>
</evidence>
<organism evidence="10 11">
    <name type="scientific">Phyllobacterium brassicacearum</name>
    <dbReference type="NCBI Taxonomy" id="314235"/>
    <lineage>
        <taxon>Bacteria</taxon>
        <taxon>Pseudomonadati</taxon>
        <taxon>Pseudomonadota</taxon>
        <taxon>Alphaproteobacteria</taxon>
        <taxon>Hyphomicrobiales</taxon>
        <taxon>Phyllobacteriaceae</taxon>
        <taxon>Phyllobacterium</taxon>
    </lineage>
</organism>
<feature type="binding site" evidence="7">
    <location>
        <position position="281"/>
    </location>
    <ligand>
        <name>FMN</name>
        <dbReference type="ChEBI" id="CHEBI:58210"/>
    </ligand>
</feature>
<dbReference type="Pfam" id="PF01070">
    <property type="entry name" value="FMN_dh"/>
    <property type="match status" value="1"/>
</dbReference>
<feature type="binding site" evidence="7">
    <location>
        <position position="308"/>
    </location>
    <ligand>
        <name>glyoxylate</name>
        <dbReference type="ChEBI" id="CHEBI:36655"/>
    </ligand>
</feature>
<evidence type="ECO:0000256" key="5">
    <source>
        <dbReference type="ARBA" id="ARBA00024042"/>
    </source>
</evidence>
<dbReference type="PIRSF" id="PIRSF000138">
    <property type="entry name" value="Al-hdrx_acd_dh"/>
    <property type="match status" value="1"/>
</dbReference>
<comment type="caution">
    <text evidence="10">The sequence shown here is derived from an EMBL/GenBank/DDBJ whole genome shotgun (WGS) entry which is preliminary data.</text>
</comment>
<dbReference type="Proteomes" id="UP000241444">
    <property type="component" value="Unassembled WGS sequence"/>
</dbReference>
<dbReference type="InterPro" id="IPR008259">
    <property type="entry name" value="FMN_hydac_DH_AS"/>
</dbReference>
<evidence type="ECO:0000256" key="1">
    <source>
        <dbReference type="ARBA" id="ARBA00001917"/>
    </source>
</evidence>
<dbReference type="PROSITE" id="PS51349">
    <property type="entry name" value="FMN_HYDROXY_ACID_DH_2"/>
    <property type="match status" value="1"/>
</dbReference>
<feature type="binding site" evidence="7">
    <location>
        <position position="191"/>
    </location>
    <ligand>
        <name>glyoxylate</name>
        <dbReference type="ChEBI" id="CHEBI:36655"/>
    </ligand>
</feature>
<dbReference type="SUPFAM" id="SSF51395">
    <property type="entry name" value="FMN-linked oxidoreductases"/>
    <property type="match status" value="1"/>
</dbReference>
<dbReference type="PANTHER" id="PTHR10578:SF107">
    <property type="entry name" value="2-HYDROXYACID OXIDASE 1"/>
    <property type="match status" value="1"/>
</dbReference>
<feature type="active site" description="Proton acceptor" evidence="6">
    <location>
        <position position="305"/>
    </location>
</feature>
<gene>
    <name evidence="10" type="ORF">CU102_14350</name>
</gene>
<dbReference type="GO" id="GO:0010181">
    <property type="term" value="F:FMN binding"/>
    <property type="evidence" value="ECO:0007669"/>
    <property type="project" value="InterPro"/>
</dbReference>
<dbReference type="GO" id="GO:0004459">
    <property type="term" value="F:L-lactate dehydrogenase (NAD+) activity"/>
    <property type="evidence" value="ECO:0007669"/>
    <property type="project" value="TreeGrafter"/>
</dbReference>
<comment type="cofactor">
    <cofactor evidence="1">
        <name>FMN</name>
        <dbReference type="ChEBI" id="CHEBI:58210"/>
    </cofactor>
</comment>
<evidence type="ECO:0000256" key="7">
    <source>
        <dbReference type="PIRSR" id="PIRSR000138-2"/>
    </source>
</evidence>
<keyword evidence="11" id="KW-1185">Reference proteome</keyword>
<feature type="binding site" evidence="7">
    <location>
        <position position="182"/>
    </location>
    <ligand>
        <name>FMN</name>
        <dbReference type="ChEBI" id="CHEBI:58210"/>
    </ligand>
</feature>
<dbReference type="GO" id="GO:0009060">
    <property type="term" value="P:aerobic respiration"/>
    <property type="evidence" value="ECO:0007669"/>
    <property type="project" value="TreeGrafter"/>
</dbReference>
<dbReference type="FunFam" id="3.20.20.70:FF:000029">
    <property type="entry name" value="L-lactate dehydrogenase"/>
    <property type="match status" value="1"/>
</dbReference>
<dbReference type="Gene3D" id="3.20.20.70">
    <property type="entry name" value="Aldolase class I"/>
    <property type="match status" value="1"/>
</dbReference>